<protein>
    <submittedName>
        <fullName evidence="2">LuxR family transcriptional regulator</fullName>
    </submittedName>
</protein>
<dbReference type="Proteomes" id="UP001152766">
    <property type="component" value="Unassembled WGS sequence"/>
</dbReference>
<organism evidence="2 3">
    <name type="scientific">Pelomonas aquatica</name>
    <dbReference type="NCBI Taxonomy" id="431058"/>
    <lineage>
        <taxon>Bacteria</taxon>
        <taxon>Pseudomonadati</taxon>
        <taxon>Pseudomonadota</taxon>
        <taxon>Betaproteobacteria</taxon>
        <taxon>Burkholderiales</taxon>
        <taxon>Sphaerotilaceae</taxon>
        <taxon>Roseateles</taxon>
    </lineage>
</organism>
<keyword evidence="3" id="KW-1185">Reference proteome</keyword>
<dbReference type="CDD" id="cd06170">
    <property type="entry name" value="LuxR_C_like"/>
    <property type="match status" value="1"/>
</dbReference>
<gene>
    <name evidence="2" type="ORF">EXJ73_04775</name>
</gene>
<feature type="domain" description="HTH luxR-type" evidence="1">
    <location>
        <begin position="153"/>
        <end position="218"/>
    </location>
</feature>
<dbReference type="EMBL" id="SGUG01000005">
    <property type="protein sequence ID" value="MDG0861787.1"/>
    <property type="molecule type" value="Genomic_DNA"/>
</dbReference>
<dbReference type="GO" id="GO:0006355">
    <property type="term" value="P:regulation of DNA-templated transcription"/>
    <property type="evidence" value="ECO:0007669"/>
    <property type="project" value="InterPro"/>
</dbReference>
<accession>A0A9X4LE44</accession>
<dbReference type="PROSITE" id="PS50043">
    <property type="entry name" value="HTH_LUXR_2"/>
    <property type="match status" value="1"/>
</dbReference>
<dbReference type="PRINTS" id="PR00038">
    <property type="entry name" value="HTHLUXR"/>
</dbReference>
<evidence type="ECO:0000313" key="3">
    <source>
        <dbReference type="Proteomes" id="UP001152766"/>
    </source>
</evidence>
<evidence type="ECO:0000259" key="1">
    <source>
        <dbReference type="PROSITE" id="PS50043"/>
    </source>
</evidence>
<dbReference type="Pfam" id="PF00196">
    <property type="entry name" value="GerE"/>
    <property type="match status" value="1"/>
</dbReference>
<proteinExistence type="predicted"/>
<dbReference type="Gene3D" id="1.10.10.10">
    <property type="entry name" value="Winged helix-like DNA-binding domain superfamily/Winged helix DNA-binding domain"/>
    <property type="match status" value="1"/>
</dbReference>
<dbReference type="GO" id="GO:0003677">
    <property type="term" value="F:DNA binding"/>
    <property type="evidence" value="ECO:0007669"/>
    <property type="project" value="InterPro"/>
</dbReference>
<dbReference type="SMART" id="SM00421">
    <property type="entry name" value="HTH_LUXR"/>
    <property type="match status" value="1"/>
</dbReference>
<dbReference type="InterPro" id="IPR016032">
    <property type="entry name" value="Sig_transdc_resp-reg_C-effctor"/>
</dbReference>
<evidence type="ECO:0000313" key="2">
    <source>
        <dbReference type="EMBL" id="MDG0861787.1"/>
    </source>
</evidence>
<dbReference type="SUPFAM" id="SSF46894">
    <property type="entry name" value="C-terminal effector domain of the bipartite response regulators"/>
    <property type="match status" value="1"/>
</dbReference>
<dbReference type="RefSeq" id="WP_268151188.1">
    <property type="nucleotide sequence ID" value="NZ_JAPPUW010000011.1"/>
</dbReference>
<dbReference type="InterPro" id="IPR036388">
    <property type="entry name" value="WH-like_DNA-bd_sf"/>
</dbReference>
<comment type="caution">
    <text evidence="2">The sequence shown here is derived from an EMBL/GenBank/DDBJ whole genome shotgun (WGS) entry which is preliminary data.</text>
</comment>
<reference evidence="2" key="1">
    <citation type="submission" date="2019-02" db="EMBL/GenBank/DDBJ databases">
        <title>Draft genome of the type strain Pelomonas aquatica CCUG 52575T.</title>
        <authorList>
            <person name="Gomila M."/>
            <person name="Lalucat J."/>
        </authorList>
    </citation>
    <scope>NUCLEOTIDE SEQUENCE</scope>
    <source>
        <strain evidence="2">CCUG 52575</strain>
    </source>
</reference>
<sequence>MSALATAPALPRFDAPSFDGSAVPAVRRTSAWTMLELLPQAVLVVARDRMVLVRNQRAQRLLQDQCLQIADGRLASLGQLGTLQIAQMLRNADASGGCDCGIWFEKNLSTGWLRALATPCPEFADGLHGPQGTVLLVLQIDQPALTQCARIDVLAQTCRLSPTERHVLMLLADGMTVELAARHLCLQLSTLRSHVRNLLGKTQAPSLMQLLRWTGSARTLLN</sequence>
<dbReference type="AlphaFoldDB" id="A0A9X4LE44"/>
<dbReference type="InterPro" id="IPR000792">
    <property type="entry name" value="Tscrpt_reg_LuxR_C"/>
</dbReference>
<name>A0A9X4LE44_9BURK</name>